<feature type="compositionally biased region" description="Polar residues" evidence="1">
    <location>
        <begin position="85"/>
        <end position="103"/>
    </location>
</feature>
<dbReference type="RefSeq" id="WP_193996733.1">
    <property type="nucleotide sequence ID" value="NZ_JADEXP010000583.1"/>
</dbReference>
<proteinExistence type="predicted"/>
<reference evidence="2" key="1">
    <citation type="submission" date="2020-10" db="EMBL/GenBank/DDBJ databases">
        <authorList>
            <person name="Castelo-Branco R."/>
            <person name="Eusebio N."/>
            <person name="Adriana R."/>
            <person name="Vieira A."/>
            <person name="Brugerolle De Fraissinette N."/>
            <person name="Rezende De Castro R."/>
            <person name="Schneider M.P."/>
            <person name="Vasconcelos V."/>
            <person name="Leao P.N."/>
        </authorList>
    </citation>
    <scope>NUCLEOTIDE SEQUENCE</scope>
    <source>
        <strain evidence="2">LEGE 11479</strain>
    </source>
</reference>
<dbReference type="NCBIfam" id="NF041121">
    <property type="entry name" value="SAV_2336_NTERM"/>
    <property type="match status" value="1"/>
</dbReference>
<sequence length="637" mass="70952">ERLIEILEHKQTELTAEDIADILWLTLQQWQFGPTTFSGLSTSIPKSDNSIVDSKESSVEPMPQSSLESSTSSSSTTPQSGMSGVTTIRPTENQATASPSTESGAPLALPDSPSLRHSLDILKALRPLIRLVPSTDDQLLDVPATVKAIAETDLWLPKLQPKLEPWLELALVVDSSPSMVIWQQTILSLRRKLAQSGVFRDVRLWSLEVQESTGSTKTTEGQRLGPPHFYLRSGYGPSTAKQLPRHPRELLDPRRRRLILVASDCIAPRWDTQQIRDILQVWGNSGPMALLQVLPEWLWNRTALLEVTKGQVTNSSLGQVNQSQAQVNRSLIFIQRGRWRQSSSVGLKLPVVTLDPNVIARWSQIVSGNALSSAPALLLSPVQVRQIGLATSSSDSETSAQTTIGLTPKERLERFRNFSSPMARRLAGYLAACPEINLPIVRMVQSALLPGLQQMHVAEVLLGGLFKAQENVTAQTPADTVQYEFCDGVRPLVQETVPPDYVFEALSTWLNQRLGCSLSDFRAYLIENHEQTDKIKPFAGVLLEVLKRRESKYTDLVQALEERYVAEDTQSETSNNLGYRNFAALSNHEKKNEDYRIRLLDRVGREDLNQLSASERMALRRILSSIFSAILRTELGD</sequence>
<protein>
    <submittedName>
        <fullName evidence="2">Uncharacterized protein</fullName>
    </submittedName>
</protein>
<feature type="compositionally biased region" description="Polar residues" evidence="1">
    <location>
        <begin position="43"/>
        <end position="52"/>
    </location>
</feature>
<dbReference type="EMBL" id="JADEXP010000583">
    <property type="protein sequence ID" value="MBE9070906.1"/>
    <property type="molecule type" value="Genomic_DNA"/>
</dbReference>
<evidence type="ECO:0000313" key="3">
    <source>
        <dbReference type="Proteomes" id="UP000615026"/>
    </source>
</evidence>
<organism evidence="2 3">
    <name type="scientific">Leptolyngbya cf. ectocarpi LEGE 11479</name>
    <dbReference type="NCBI Taxonomy" id="1828722"/>
    <lineage>
        <taxon>Bacteria</taxon>
        <taxon>Bacillati</taxon>
        <taxon>Cyanobacteriota</taxon>
        <taxon>Cyanophyceae</taxon>
        <taxon>Leptolyngbyales</taxon>
        <taxon>Leptolyngbyaceae</taxon>
        <taxon>Leptolyngbya group</taxon>
        <taxon>Leptolyngbya</taxon>
    </lineage>
</organism>
<feature type="region of interest" description="Disordered" evidence="1">
    <location>
        <begin position="43"/>
        <end position="110"/>
    </location>
</feature>
<feature type="non-terminal residue" evidence="2">
    <location>
        <position position="1"/>
    </location>
</feature>
<name>A0A929A0Q8_LEPEC</name>
<dbReference type="InterPro" id="IPR047738">
    <property type="entry name" value="SAV_2336-like_N"/>
</dbReference>
<dbReference type="Proteomes" id="UP000615026">
    <property type="component" value="Unassembled WGS sequence"/>
</dbReference>
<comment type="caution">
    <text evidence="2">The sequence shown here is derived from an EMBL/GenBank/DDBJ whole genome shotgun (WGS) entry which is preliminary data.</text>
</comment>
<dbReference type="AlphaFoldDB" id="A0A929A0Q8"/>
<feature type="compositionally biased region" description="Low complexity" evidence="1">
    <location>
        <begin position="61"/>
        <end position="84"/>
    </location>
</feature>
<evidence type="ECO:0000313" key="2">
    <source>
        <dbReference type="EMBL" id="MBE9070906.1"/>
    </source>
</evidence>
<gene>
    <name evidence="2" type="ORF">IQ260_30170</name>
</gene>
<evidence type="ECO:0000256" key="1">
    <source>
        <dbReference type="SAM" id="MobiDB-lite"/>
    </source>
</evidence>
<accession>A0A929A0Q8</accession>
<keyword evidence="3" id="KW-1185">Reference proteome</keyword>